<feature type="transmembrane region" description="Helical" evidence="1">
    <location>
        <begin position="38"/>
        <end position="55"/>
    </location>
</feature>
<keyword evidence="1" id="KW-1133">Transmembrane helix</keyword>
<proteinExistence type="predicted"/>
<evidence type="ECO:0000256" key="1">
    <source>
        <dbReference type="SAM" id="Phobius"/>
    </source>
</evidence>
<reference evidence="2 3" key="1">
    <citation type="journal article" date="2016" name="Nat. Commun.">
        <title>Thousands of microbial genomes shed light on interconnected biogeochemical processes in an aquifer system.</title>
        <authorList>
            <person name="Anantharaman K."/>
            <person name="Brown C.T."/>
            <person name="Hug L.A."/>
            <person name="Sharon I."/>
            <person name="Castelle C.J."/>
            <person name="Probst A.J."/>
            <person name="Thomas B.C."/>
            <person name="Singh A."/>
            <person name="Wilkins M.J."/>
            <person name="Karaoz U."/>
            <person name="Brodie E.L."/>
            <person name="Williams K.H."/>
            <person name="Hubbard S.S."/>
            <person name="Banfield J.F."/>
        </authorList>
    </citation>
    <scope>NUCLEOTIDE SEQUENCE [LARGE SCALE GENOMIC DNA]</scope>
</reference>
<feature type="transmembrane region" description="Helical" evidence="1">
    <location>
        <begin position="9"/>
        <end position="26"/>
    </location>
</feature>
<evidence type="ECO:0008006" key="4">
    <source>
        <dbReference type="Google" id="ProtNLM"/>
    </source>
</evidence>
<keyword evidence="1" id="KW-0472">Membrane</keyword>
<dbReference type="AlphaFoldDB" id="A0A1F8G0R9"/>
<gene>
    <name evidence="2" type="ORF">A3F25_02580</name>
</gene>
<feature type="transmembrane region" description="Helical" evidence="1">
    <location>
        <begin position="67"/>
        <end position="85"/>
    </location>
</feature>
<evidence type="ECO:0000313" key="3">
    <source>
        <dbReference type="Proteomes" id="UP000177478"/>
    </source>
</evidence>
<dbReference type="EMBL" id="MGKD01000025">
    <property type="protein sequence ID" value="OGN18964.1"/>
    <property type="molecule type" value="Genomic_DNA"/>
</dbReference>
<accession>A0A1F8G0R9</accession>
<sequence>MIKKYFPNFLLLLAVVALNTVTYYAIPETYDRLHLNKLMHFLGGFGIALLFSTYFSHRLNHLPALDFFLIIVGYTMLVGICWEFAEYSARYFPPIDHYFYIGDLTDTLRDLLSDLFGGFLVALHLLWRRQA</sequence>
<dbReference type="InterPro" id="IPR014509">
    <property type="entry name" value="YjdF-like"/>
</dbReference>
<organism evidence="2 3">
    <name type="scientific">Candidatus Yanofskybacteria bacterium RIFCSPHIGHO2_12_FULL_45_19b</name>
    <dbReference type="NCBI Taxonomy" id="1802689"/>
    <lineage>
        <taxon>Bacteria</taxon>
        <taxon>Candidatus Yanofskyibacteriota</taxon>
    </lineage>
</organism>
<keyword evidence="1" id="KW-0812">Transmembrane</keyword>
<protein>
    <recommendedName>
        <fullName evidence="4">VanZ-like domain-containing protein</fullName>
    </recommendedName>
</protein>
<name>A0A1F8G0R9_9BACT</name>
<dbReference type="Proteomes" id="UP000177478">
    <property type="component" value="Unassembled WGS sequence"/>
</dbReference>
<evidence type="ECO:0000313" key="2">
    <source>
        <dbReference type="EMBL" id="OGN18964.1"/>
    </source>
</evidence>
<feature type="transmembrane region" description="Helical" evidence="1">
    <location>
        <begin position="111"/>
        <end position="127"/>
    </location>
</feature>
<comment type="caution">
    <text evidence="2">The sequence shown here is derived from an EMBL/GenBank/DDBJ whole genome shotgun (WGS) entry which is preliminary data.</text>
</comment>
<dbReference type="Pfam" id="PF09997">
    <property type="entry name" value="DUF2238"/>
    <property type="match status" value="1"/>
</dbReference>